<dbReference type="Gene3D" id="2.170.120.20">
    <property type="entry name" value="Ribosomal protein L25, beta domain"/>
    <property type="match status" value="1"/>
</dbReference>
<protein>
    <recommendedName>
        <fullName evidence="5">Large ribosomal subunit protein bL25</fullName>
    </recommendedName>
    <alternativeName>
        <fullName evidence="5">General stress protein CTC</fullName>
    </alternativeName>
</protein>
<evidence type="ECO:0000313" key="10">
    <source>
        <dbReference type="EMBL" id="HCW67671.1"/>
    </source>
</evidence>
<dbReference type="CDD" id="cd00495">
    <property type="entry name" value="Ribosomal_L25_TL5_CTC"/>
    <property type="match status" value="1"/>
</dbReference>
<organism evidence="9 12">
    <name type="scientific">Thalassospira lucentensis</name>
    <dbReference type="NCBI Taxonomy" id="168935"/>
    <lineage>
        <taxon>Bacteria</taxon>
        <taxon>Pseudomonadati</taxon>
        <taxon>Pseudomonadota</taxon>
        <taxon>Alphaproteobacteria</taxon>
        <taxon>Rhodospirillales</taxon>
        <taxon>Thalassospiraceae</taxon>
        <taxon>Thalassospira</taxon>
    </lineage>
</organism>
<dbReference type="InterPro" id="IPR020057">
    <property type="entry name" value="Ribosomal_bL25_b-dom"/>
</dbReference>
<dbReference type="GO" id="GO:0008097">
    <property type="term" value="F:5S rRNA binding"/>
    <property type="evidence" value="ECO:0007669"/>
    <property type="project" value="InterPro"/>
</dbReference>
<dbReference type="AlphaFoldDB" id="A0A358HQC2"/>
<feature type="region of interest" description="Disordered" evidence="6">
    <location>
        <begin position="185"/>
        <end position="211"/>
    </location>
</feature>
<evidence type="ECO:0000256" key="6">
    <source>
        <dbReference type="SAM" id="MobiDB-lite"/>
    </source>
</evidence>
<dbReference type="GO" id="GO:0022625">
    <property type="term" value="C:cytosolic large ribosomal subunit"/>
    <property type="evidence" value="ECO:0007669"/>
    <property type="project" value="TreeGrafter"/>
</dbReference>
<dbReference type="STRING" id="168935.AUP42_09110"/>
<evidence type="ECO:0000256" key="3">
    <source>
        <dbReference type="ARBA" id="ARBA00022980"/>
    </source>
</evidence>
<evidence type="ECO:0000259" key="8">
    <source>
        <dbReference type="Pfam" id="PF14693"/>
    </source>
</evidence>
<evidence type="ECO:0000259" key="7">
    <source>
        <dbReference type="Pfam" id="PF01386"/>
    </source>
</evidence>
<comment type="function">
    <text evidence="5">This is one of the proteins that binds to the 5S RNA in the ribosome where it forms part of the central protuberance.</text>
</comment>
<dbReference type="EMBL" id="DOOG01000051">
    <property type="protein sequence ID" value="HBU97350.1"/>
    <property type="molecule type" value="Genomic_DNA"/>
</dbReference>
<dbReference type="GO" id="GO:0003735">
    <property type="term" value="F:structural constituent of ribosome"/>
    <property type="evidence" value="ECO:0007669"/>
    <property type="project" value="InterPro"/>
</dbReference>
<evidence type="ECO:0000313" key="11">
    <source>
        <dbReference type="Proteomes" id="UP000264179"/>
    </source>
</evidence>
<dbReference type="InterPro" id="IPR001021">
    <property type="entry name" value="Ribosomal_bL25_long"/>
</dbReference>
<gene>
    <name evidence="5" type="primary">rplY</name>
    <name evidence="5" type="synonym">ctc</name>
    <name evidence="9" type="ORF">DEF21_05510</name>
    <name evidence="10" type="ORF">DHR80_10800</name>
</gene>
<comment type="subunit">
    <text evidence="5">Part of the 50S ribosomal subunit; part of the 5S rRNA/L5/L18/L25 subcomplex. Contacts the 5S rRNA. Binds to the 5S rRNA independently of L5 and L18.</text>
</comment>
<dbReference type="Pfam" id="PF14693">
    <property type="entry name" value="Ribosomal_TL5_C"/>
    <property type="match status" value="1"/>
</dbReference>
<dbReference type="SUPFAM" id="SSF50715">
    <property type="entry name" value="Ribosomal protein L25-like"/>
    <property type="match status" value="1"/>
</dbReference>
<comment type="similarity">
    <text evidence="5">Belongs to the bacterial ribosomal protein bL25 family. CTC subfamily.</text>
</comment>
<evidence type="ECO:0000313" key="9">
    <source>
        <dbReference type="EMBL" id="HBU97350.1"/>
    </source>
</evidence>
<dbReference type="InterPro" id="IPR020056">
    <property type="entry name" value="Rbsml_bL25/Gln-tRNA_synth_N"/>
</dbReference>
<dbReference type="InterPro" id="IPR011035">
    <property type="entry name" value="Ribosomal_bL25/Gln-tRNA_synth"/>
</dbReference>
<dbReference type="Gene3D" id="2.40.240.10">
    <property type="entry name" value="Ribosomal Protein L25, Chain P"/>
    <property type="match status" value="1"/>
</dbReference>
<dbReference type="InterPro" id="IPR037121">
    <property type="entry name" value="Ribosomal_bL25_C"/>
</dbReference>
<evidence type="ECO:0000256" key="4">
    <source>
        <dbReference type="ARBA" id="ARBA00023274"/>
    </source>
</evidence>
<dbReference type="Proteomes" id="UP000264753">
    <property type="component" value="Unassembled WGS sequence"/>
</dbReference>
<keyword evidence="2 5" id="KW-0694">RNA-binding</keyword>
<evidence type="ECO:0000256" key="5">
    <source>
        <dbReference type="HAMAP-Rule" id="MF_01334"/>
    </source>
</evidence>
<evidence type="ECO:0000313" key="12">
    <source>
        <dbReference type="Proteomes" id="UP000264753"/>
    </source>
</evidence>
<dbReference type="HAMAP" id="MF_01334">
    <property type="entry name" value="Ribosomal_bL25_CTC"/>
    <property type="match status" value="1"/>
</dbReference>
<feature type="domain" description="Large ribosomal subunit protein bL25 beta" evidence="8">
    <location>
        <begin position="102"/>
        <end position="186"/>
    </location>
</feature>
<dbReference type="RefSeq" id="WP_022731250.1">
    <property type="nucleotide sequence ID" value="NZ_DOOG01000051.1"/>
</dbReference>
<dbReference type="EMBL" id="DPOP01000089">
    <property type="protein sequence ID" value="HCW67671.1"/>
    <property type="molecule type" value="Genomic_DNA"/>
</dbReference>
<dbReference type="PANTHER" id="PTHR33284:SF1">
    <property type="entry name" value="RIBOSOMAL PROTEIN L25_GLN-TRNA SYNTHETASE, ANTI-CODON-BINDING DOMAIN-CONTAINING PROTEIN"/>
    <property type="match status" value="1"/>
</dbReference>
<dbReference type="NCBIfam" id="TIGR00731">
    <property type="entry name" value="bL25_bact_ctc"/>
    <property type="match status" value="1"/>
</dbReference>
<evidence type="ECO:0000256" key="2">
    <source>
        <dbReference type="ARBA" id="ARBA00022884"/>
    </source>
</evidence>
<keyword evidence="4 5" id="KW-0687">Ribonucleoprotein</keyword>
<sequence length="211" mass="22926">MANSVITAEIRERAGKGAARAVRRAGMVPGVIYGAKQEPVMFQIDPRPLVKLLHQPGFFSHILTVNVGKEKYEVLPRDVQFDKVTDAPIHVDFLRFAKGQTMNVEVPVRFINEEKSPGLKRGGVLNIVRHDVEVSCAPAAIPEELVFDLTGVEVGDSIHISAIKLPKGVELTITDRDFTVATVAAPSALKSEDNADDAEDGEEDAAESTEE</sequence>
<dbReference type="GO" id="GO:0006412">
    <property type="term" value="P:translation"/>
    <property type="evidence" value="ECO:0007669"/>
    <property type="project" value="UniProtKB-UniRule"/>
</dbReference>
<feature type="domain" description="Large ribosomal subunit protein bL25 L25" evidence="7">
    <location>
        <begin position="6"/>
        <end position="93"/>
    </location>
</feature>
<comment type="caution">
    <text evidence="9">The sequence shown here is derived from an EMBL/GenBank/DDBJ whole genome shotgun (WGS) entry which is preliminary data.</text>
</comment>
<keyword evidence="3 5" id="KW-0689">Ribosomal protein</keyword>
<dbReference type="GeneID" id="98668314"/>
<keyword evidence="1 5" id="KW-0699">rRNA-binding</keyword>
<dbReference type="Pfam" id="PF01386">
    <property type="entry name" value="Ribosomal_L25p"/>
    <property type="match status" value="1"/>
</dbReference>
<name>A0A358HQC2_9PROT</name>
<accession>A0A358HQC2</accession>
<dbReference type="InterPro" id="IPR029751">
    <property type="entry name" value="Ribosomal_L25_dom"/>
</dbReference>
<feature type="compositionally biased region" description="Acidic residues" evidence="6">
    <location>
        <begin position="194"/>
        <end position="211"/>
    </location>
</feature>
<dbReference type="InterPro" id="IPR020930">
    <property type="entry name" value="Ribosomal_uL5_bac-type"/>
</dbReference>
<proteinExistence type="inferred from homology"/>
<evidence type="ECO:0000256" key="1">
    <source>
        <dbReference type="ARBA" id="ARBA00022730"/>
    </source>
</evidence>
<reference evidence="11 12" key="1">
    <citation type="journal article" date="2018" name="Nat. Biotechnol.">
        <title>A standardized bacterial taxonomy based on genome phylogeny substantially revises the tree of life.</title>
        <authorList>
            <person name="Parks D.H."/>
            <person name="Chuvochina M."/>
            <person name="Waite D.W."/>
            <person name="Rinke C."/>
            <person name="Skarshewski A."/>
            <person name="Chaumeil P.A."/>
            <person name="Hugenholtz P."/>
        </authorList>
    </citation>
    <scope>NUCLEOTIDE SEQUENCE [LARGE SCALE GENOMIC DNA]</scope>
    <source>
        <strain evidence="9">UBA8707</strain>
        <strain evidence="10">UBA9881</strain>
    </source>
</reference>
<dbReference type="Proteomes" id="UP000264179">
    <property type="component" value="Unassembled WGS sequence"/>
</dbReference>
<dbReference type="NCBIfam" id="NF004128">
    <property type="entry name" value="PRK05618.1-2"/>
    <property type="match status" value="1"/>
</dbReference>
<dbReference type="PANTHER" id="PTHR33284">
    <property type="entry name" value="RIBOSOMAL PROTEIN L25/GLN-TRNA SYNTHETASE, ANTI-CODON-BINDING DOMAIN-CONTAINING PROTEIN"/>
    <property type="match status" value="1"/>
</dbReference>